<name>W1J1N4_9GAMM</name>
<reference evidence="1" key="1">
    <citation type="submission" date="2013-11" db="EMBL/GenBank/DDBJ databases">
        <title>Draft genome sequence and annotation of the entomopathogenic bacteria, Xenorhabdus cabanillasi strain JM26 and Xenorhabdus szentirmai strain DSM 16338.</title>
        <authorList>
            <person name="Gualtieri M."/>
            <person name="Ogier J.C."/>
            <person name="Pages S."/>
            <person name="Givaudan A."/>
            <person name="Gaudriault S."/>
        </authorList>
    </citation>
    <scope>NUCLEOTIDE SEQUENCE [LARGE SCALE GENOMIC DNA]</scope>
    <source>
        <strain evidence="1">DSM 16338</strain>
    </source>
</reference>
<keyword evidence="2" id="KW-1185">Reference proteome</keyword>
<proteinExistence type="predicted"/>
<sequence>MGFQLWGCEKYPPSQSEQWTLLQTGCIHINTMEKYIILRKPGTQENEIDTGLMSPVLSIAQLDK</sequence>
<protein>
    <submittedName>
        <fullName evidence="1">Uncharacterized protein</fullName>
    </submittedName>
</protein>
<dbReference type="AlphaFoldDB" id="W1J1N4"/>
<dbReference type="EMBL" id="CBXF010000110">
    <property type="protein sequence ID" value="CDL84619.1"/>
    <property type="molecule type" value="Genomic_DNA"/>
</dbReference>
<accession>W1J1N4</accession>
<gene>
    <name evidence="1" type="ORF">XSR1_50032</name>
</gene>
<evidence type="ECO:0000313" key="1">
    <source>
        <dbReference type="EMBL" id="CDL84619.1"/>
    </source>
</evidence>
<evidence type="ECO:0000313" key="2">
    <source>
        <dbReference type="Proteomes" id="UP000019202"/>
    </source>
</evidence>
<dbReference type="Proteomes" id="UP000019202">
    <property type="component" value="Unassembled WGS sequence"/>
</dbReference>
<comment type="caution">
    <text evidence="1">The sequence shown here is derived from an EMBL/GenBank/DDBJ whole genome shotgun (WGS) entry which is preliminary data.</text>
</comment>
<organism evidence="1 2">
    <name type="scientific">Xenorhabdus szentirmaii DSM 16338</name>
    <dbReference type="NCBI Taxonomy" id="1427518"/>
    <lineage>
        <taxon>Bacteria</taxon>
        <taxon>Pseudomonadati</taxon>
        <taxon>Pseudomonadota</taxon>
        <taxon>Gammaproteobacteria</taxon>
        <taxon>Enterobacterales</taxon>
        <taxon>Morganellaceae</taxon>
        <taxon>Xenorhabdus</taxon>
    </lineage>
</organism>